<keyword evidence="1" id="KW-0614">Plasmid</keyword>
<name>A0A2H4HI88_ENTFL</name>
<proteinExistence type="predicted"/>
<dbReference type="EMBL" id="KY290886">
    <property type="protein sequence ID" value="ARQ19182.1"/>
    <property type="molecule type" value="Genomic_DNA"/>
</dbReference>
<evidence type="ECO:0000313" key="1">
    <source>
        <dbReference type="EMBL" id="ARQ19182.1"/>
    </source>
</evidence>
<reference evidence="1" key="1">
    <citation type="submission" date="2016-12" db="EMBL/GenBank/DDBJ databases">
        <title>Genetic characterization of cointegrate plasmids responsible for the mobilization of pRUM-like and pLAG, via pHTbeta, from Enterococcus faecium to E. faecalis.</title>
        <authorList>
            <person name="Di Sante L."/>
            <person name="Morroni G."/>
            <person name="Vignaroli C."/>
            <person name="Brenciani A."/>
        </authorList>
    </citation>
    <scope>NUCLEOTIDE SEQUENCE</scope>
    <source>
        <strain evidence="1">Transconjugant T4</strain>
        <plasmid evidence="1">pJH-T4</plasmid>
    </source>
</reference>
<protein>
    <submittedName>
        <fullName evidence="1">Uncharacterized protein</fullName>
    </submittedName>
</protein>
<organism evidence="1">
    <name type="scientific">Enterococcus faecalis</name>
    <name type="common">Streptococcus faecalis</name>
    <dbReference type="NCBI Taxonomy" id="1351"/>
    <lineage>
        <taxon>Bacteria</taxon>
        <taxon>Bacillati</taxon>
        <taxon>Bacillota</taxon>
        <taxon>Bacilli</taxon>
        <taxon>Lactobacillales</taxon>
        <taxon>Enterococcaceae</taxon>
        <taxon>Enterococcus</taxon>
    </lineage>
</organism>
<dbReference type="AlphaFoldDB" id="A0A2H4HI88"/>
<geneLocation type="plasmid" evidence="1">
    <name>pJH-T4</name>
</geneLocation>
<accession>A0A2H4HI88</accession>
<sequence length="63" mass="8114">MEQTRMFWSDRMQDHLDCIYKTREQLNKLDTVRYYFTYFSENDEQRWDIFHDGNYEEFFYTES</sequence>